<evidence type="ECO:0000256" key="11">
    <source>
        <dbReference type="ARBA" id="ARBA00023235"/>
    </source>
</evidence>
<dbReference type="GO" id="GO:0042025">
    <property type="term" value="C:host cell nucleus"/>
    <property type="evidence" value="ECO:0007669"/>
    <property type="project" value="UniProtKB-SubCell"/>
</dbReference>
<evidence type="ECO:0000256" key="13">
    <source>
        <dbReference type="ARBA" id="ARBA00048988"/>
    </source>
</evidence>
<evidence type="ECO:0000256" key="5">
    <source>
        <dbReference type="ARBA" id="ARBA00022705"/>
    </source>
</evidence>
<dbReference type="GO" id="GO:0003677">
    <property type="term" value="F:DNA binding"/>
    <property type="evidence" value="ECO:0007669"/>
    <property type="project" value="UniProtKB-UniRule"/>
</dbReference>
<evidence type="ECO:0000256" key="7">
    <source>
        <dbReference type="ARBA" id="ARBA00022801"/>
    </source>
</evidence>
<protein>
    <recommendedName>
        <fullName evidence="15 16">Replication protein E1</fullName>
        <ecNumber evidence="15 16">5.6.2.4</ecNumber>
    </recommendedName>
    <alternativeName>
        <fullName evidence="15">ATP-dependent helicase E1</fullName>
    </alternativeName>
    <alternativeName>
        <fullName evidence="15">DNA 3'-5' helicase E1</fullName>
    </alternativeName>
</protein>
<dbReference type="GeneID" id="26101559"/>
<evidence type="ECO:0000256" key="15">
    <source>
        <dbReference type="HAMAP-Rule" id="MF_04000"/>
    </source>
</evidence>
<evidence type="ECO:0000256" key="8">
    <source>
        <dbReference type="ARBA" id="ARBA00022806"/>
    </source>
</evidence>
<dbReference type="GO" id="GO:0005524">
    <property type="term" value="F:ATP binding"/>
    <property type="evidence" value="ECO:0007669"/>
    <property type="project" value="UniProtKB-UniRule"/>
</dbReference>
<evidence type="ECO:0000256" key="4">
    <source>
        <dbReference type="ARBA" id="ARBA00022562"/>
    </source>
</evidence>
<evidence type="ECO:0000256" key="12">
    <source>
        <dbReference type="ARBA" id="ARBA00034617"/>
    </source>
</evidence>
<dbReference type="InterPro" id="IPR014000">
    <property type="entry name" value="PPV_DNA_helicase_E1_N"/>
</dbReference>
<evidence type="ECO:0000256" key="6">
    <source>
        <dbReference type="ARBA" id="ARBA00022741"/>
    </source>
</evidence>
<accession>K4MLE5</accession>
<dbReference type="RefSeq" id="YP_009175016.1">
    <property type="nucleotide sequence ID" value="NC_028125.1"/>
</dbReference>
<evidence type="ECO:0000256" key="9">
    <source>
        <dbReference type="ARBA" id="ARBA00022840"/>
    </source>
</evidence>
<comment type="similarity">
    <text evidence="15 16">Belongs to the papillomaviridae E1 protein family.</text>
</comment>
<dbReference type="EC" id="5.6.2.4" evidence="15 16"/>
<comment type="PTM">
    <text evidence="15">Phosphorylated.</text>
</comment>
<dbReference type="GO" id="GO:0006260">
    <property type="term" value="P:DNA replication"/>
    <property type="evidence" value="ECO:0007669"/>
    <property type="project" value="UniProtKB-UniRule"/>
</dbReference>
<dbReference type="InterPro" id="IPR001177">
    <property type="entry name" value="PPV_DNA_helicase_E1_C"/>
</dbReference>
<dbReference type="PIRSF" id="PIRSF003383">
    <property type="entry name" value="Rep_E1_papillomaV"/>
    <property type="match status" value="1"/>
</dbReference>
<comment type="function">
    <text evidence="16">ATP-dependent DNA helicase required for initiation of viral DNA replication. It forms a complex with the viral E2 protein. The E1-E2 complex binds to the replication origin which contains binding sites for both proteins.</text>
</comment>
<dbReference type="Pfam" id="PF00519">
    <property type="entry name" value="PPV_E1_C"/>
    <property type="match status" value="1"/>
</dbReference>
<evidence type="ECO:0000256" key="2">
    <source>
        <dbReference type="ARBA" id="ARBA00022518"/>
    </source>
</evidence>
<keyword evidence="20" id="KW-1185">Reference proteome</keyword>
<feature type="modified residue" description="Phosphoserine; by host" evidence="15">
    <location>
        <position position="88"/>
    </location>
</feature>
<dbReference type="EMBL" id="JX413107">
    <property type="protein sequence ID" value="AFV27112.1"/>
    <property type="molecule type" value="Genomic_DNA"/>
</dbReference>
<dbReference type="GO" id="GO:0043138">
    <property type="term" value="F:3'-5' DNA helicase activity"/>
    <property type="evidence" value="ECO:0007669"/>
    <property type="project" value="UniProtKB-UniRule"/>
</dbReference>
<reference evidence="19 20" key="1">
    <citation type="journal article" date="2012" name="J. Virol.">
        <title>Nine complete genome sequences of cutaneous human papillomavirus genotypes isolated from healthy skin of individuals living in rural he nan province, china.</title>
        <authorList>
            <person name="Li J."/>
            <person name="Cai H."/>
            <person name="Xu Z."/>
            <person name="Wang Q."/>
            <person name="Hang D."/>
            <person name="Shen N."/>
            <person name="Liu M."/>
            <person name="Zhang C."/>
            <person name="Abliz A."/>
            <person name="Ke Y."/>
        </authorList>
    </citation>
    <scope>NUCLEOTIDE SEQUENCE [LARGE SCALE GENOMIC DNA]</scope>
    <source>
        <strain evidence="19">KC3</strain>
    </source>
</reference>
<feature type="modified residue" description="Phosphoserine; by host" evidence="15">
    <location>
        <position position="97"/>
    </location>
</feature>
<dbReference type="InterPro" id="IPR016393">
    <property type="entry name" value="Rep_E1_papillomaV"/>
</dbReference>
<dbReference type="KEGG" id="vg:26101559"/>
<evidence type="ECO:0000256" key="16">
    <source>
        <dbReference type="PIRNR" id="PIRNR003383"/>
    </source>
</evidence>
<comment type="function">
    <text evidence="14 15">ATP-dependent DNA 3'-5' helicase required for initiation of viral DNA replication. It forms a complex with the viral E2 protein. The E1-E2 complex binds to the replication origin which contains binding sites for both proteins. During the initial step, a dimer of E1 interacts with a dimer of protein E2 leading to a complex that binds the viral origin of replication with high specificity. Then, a second dimer of E1 displaces the E2 dimer in an ATP-dependent manner to form the E1 tetramer. Following this, two E1 monomers are added to each half of the site, which results in the formation of two E1 trimers on the viral ori. Subsequently, two hexamers will be created. The double hexamer acts as a bi-directional helicase machinery and unwinds the viral DNA and then recruits the host DNA polymerase to start replication.</text>
</comment>
<dbReference type="Pfam" id="PF00524">
    <property type="entry name" value="PPV_E1_N"/>
    <property type="match status" value="1"/>
</dbReference>
<dbReference type="Pfam" id="PF20450">
    <property type="entry name" value="PPV_E1_DBD"/>
    <property type="match status" value="1"/>
</dbReference>
<evidence type="ECO:0000256" key="14">
    <source>
        <dbReference type="ARBA" id="ARBA00093297"/>
    </source>
</evidence>
<keyword evidence="6 15" id="KW-0547">Nucleotide-binding</keyword>
<keyword evidence="15" id="KW-1017">Isopeptide bond</keyword>
<dbReference type="Gene3D" id="3.40.1310.10">
    <property type="match status" value="1"/>
</dbReference>
<proteinExistence type="inferred from homology"/>
<evidence type="ECO:0000256" key="10">
    <source>
        <dbReference type="ARBA" id="ARBA00023125"/>
    </source>
</evidence>
<dbReference type="SUPFAM" id="SSF52540">
    <property type="entry name" value="P-loop containing nucleoside triphosphate hydrolases"/>
    <property type="match status" value="1"/>
</dbReference>
<dbReference type="HAMAP" id="MF_04000">
    <property type="entry name" value="PPV_E1"/>
    <property type="match status" value="1"/>
</dbReference>
<dbReference type="InterPro" id="IPR037102">
    <property type="entry name" value="Znf_lg_T-Ag_D1_dom_sf"/>
</dbReference>
<dbReference type="OrthoDB" id="4795at10239"/>
<comment type="catalytic activity">
    <reaction evidence="12 15">
        <text>Couples ATP hydrolysis with the unwinding of duplex DNA by translocating in the 3'-5' direction.</text>
        <dbReference type="EC" id="5.6.2.4"/>
    </reaction>
</comment>
<keyword evidence="4 15" id="KW-1048">Host nucleus</keyword>
<evidence type="ECO:0000256" key="1">
    <source>
        <dbReference type="ARBA" id="ARBA00004147"/>
    </source>
</evidence>
<comment type="caution">
    <text evidence="15">Lacks conserved residue(s) required for the propagation of feature annotation.</text>
</comment>
<dbReference type="PROSITE" id="PS51206">
    <property type="entry name" value="SF3_HELICASE_1"/>
    <property type="match status" value="1"/>
</dbReference>
<sequence length="607" mass="69088">MGDVKGTDNFDSLEGTSRWFIVDQAECVDSLESLEELFEDSTNDSNISNLIDDGEIVDQGNSLALYNAQATVECDTAIAALKRKYSKSPEVAVADLSPQLQAVKISSQISSERNSKRRLFHDSGVCEDEAENSVTQVESSDIHKQLPKDKTVYNFINVLKTTSSKAILYGKYKEIFGLSYTELVRLYKSDKSCNPNWLVIVFYAVEEVIEASKILLQKHCSYIQMKQLTYITQYLVEFHSGKSRETVLTLFSSMLNIDKVQILTDPPKIRSVPVAVSFYKNTLSSNVYSYGDLPSWIAQQTLLTHELSTATESFELAKMIQWAYDNDFTEDCDIAYNYASLAGEDANATAFLKSNNQVKHVKDCSIMVKMYKRKEMKDMTMAQWIFKCCDNCEEEDDWKCIAQFLKYQHINILSFLIALKCFFQCVPKKTCIVIWGPPDTGKSYFCFSLVRFLKGKIVSFVNRSSQFWLQPLVDGKIGFLDDASYLCWSYLEQNMRNAFDGNYVCVDAKHKAPMQLKLPPMLMTTNVNVMEEVTLKYLHSRLQCFNFPNALPFDNEGQPLYKFTDGAWKSFFRKLGAQLDLKHPEGDGNGVADRPFRCTAGTDSETY</sequence>
<evidence type="ECO:0000259" key="18">
    <source>
        <dbReference type="PROSITE" id="PS51206"/>
    </source>
</evidence>
<comment type="subcellular location">
    <subcellularLocation>
        <location evidence="1 15">Host nucleus</location>
    </subcellularLocation>
</comment>
<feature type="cross-link" description="Glycyl lysine isopeptide (Lys-Gly) (interchain with G-Cter in SUMO)" evidence="15">
    <location>
        <position position="517"/>
    </location>
</feature>
<feature type="short sequence motif" description="Nuclear export signal" evidence="15">
    <location>
        <begin position="96"/>
        <end position="105"/>
    </location>
</feature>
<dbReference type="GO" id="GO:0016887">
    <property type="term" value="F:ATP hydrolysis activity"/>
    <property type="evidence" value="ECO:0007669"/>
    <property type="project" value="RHEA"/>
</dbReference>
<dbReference type="InterPro" id="IPR014015">
    <property type="entry name" value="Helicase_SF3_DNA-vir"/>
</dbReference>
<gene>
    <name evidence="15 19" type="primary">E1</name>
</gene>
<feature type="modified residue" description="Phosphoserine; by host" evidence="15">
    <location>
        <position position="110"/>
    </location>
</feature>
<keyword evidence="9 15" id="KW-0067">ATP-binding</keyword>
<feature type="binding site" evidence="15">
    <location>
        <begin position="436"/>
        <end position="443"/>
    </location>
    <ligand>
        <name>ATP</name>
        <dbReference type="ChEBI" id="CHEBI:30616"/>
    </ligand>
</feature>
<evidence type="ECO:0000313" key="20">
    <source>
        <dbReference type="Proteomes" id="UP000170379"/>
    </source>
</evidence>
<organism evidence="19 20">
    <name type="scientific">human papillomavirus 163</name>
    <dbReference type="NCBI Taxonomy" id="1315262"/>
    <lineage>
        <taxon>Viruses</taxon>
        <taxon>Monodnaviria</taxon>
        <taxon>Shotokuvirae</taxon>
        <taxon>Cossaviricota</taxon>
        <taxon>Papovaviricetes</taxon>
        <taxon>Zurhausenvirales</taxon>
        <taxon>Papillomaviridae</taxon>
        <taxon>Firstpapillomavirinae</taxon>
        <taxon>Gammapapillomavirus</taxon>
        <taxon>Gammapapillomavirus 20</taxon>
    </lineage>
</organism>
<keyword evidence="15" id="KW-0832">Ubl conjugation</keyword>
<comment type="PTM">
    <text evidence="15">Sumoylated.</text>
</comment>
<feature type="domain" description="SF3 helicase" evidence="18">
    <location>
        <begin position="410"/>
        <end position="560"/>
    </location>
</feature>
<keyword evidence="10 15" id="KW-0238">DNA-binding</keyword>
<keyword evidence="3 15" id="KW-0597">Phosphoprotein</keyword>
<keyword evidence="8 15" id="KW-0347">Helicase</keyword>
<dbReference type="Gene3D" id="3.40.50.300">
    <property type="entry name" value="P-loop containing nucleotide triphosphate hydrolases"/>
    <property type="match status" value="1"/>
</dbReference>
<keyword evidence="7 15" id="KW-0378">Hydrolase</keyword>
<keyword evidence="11 15" id="KW-0413">Isomerase</keyword>
<dbReference type="InterPro" id="IPR027417">
    <property type="entry name" value="P-loop_NTPase"/>
</dbReference>
<feature type="short sequence motif" description="Nuclear localization signal" evidence="15">
    <location>
        <begin position="82"/>
        <end position="84"/>
    </location>
</feature>
<comment type="catalytic activity">
    <reaction evidence="13 15 16">
        <text>ATP + H2O = ADP + phosphate + H(+)</text>
        <dbReference type="Rhea" id="RHEA:13065"/>
        <dbReference type="ChEBI" id="CHEBI:15377"/>
        <dbReference type="ChEBI" id="CHEBI:15378"/>
        <dbReference type="ChEBI" id="CHEBI:30616"/>
        <dbReference type="ChEBI" id="CHEBI:43474"/>
        <dbReference type="ChEBI" id="CHEBI:456216"/>
        <dbReference type="EC" id="5.6.2.4"/>
    </reaction>
</comment>
<name>K4MLE5_9PAPI</name>
<comment type="subunit">
    <text evidence="15">Can form hexamers. Interacts with E2 protein; this interaction increases E1 DNA binding specificity. Interacts with host DNA polymerase subunit POLA2. Interacts with host single stranded DNA-binding protein RPA1. Interacts with host TOP1; this interaction stimulates the enzymatic activity of TOP1.</text>
</comment>
<evidence type="ECO:0000313" key="19">
    <source>
        <dbReference type="EMBL" id="AFV27112.1"/>
    </source>
</evidence>
<dbReference type="InterPro" id="IPR046935">
    <property type="entry name" value="PPV_E1_DBD_sf"/>
</dbReference>
<keyword evidence="2 15" id="KW-0244">Early protein</keyword>
<evidence type="ECO:0000256" key="3">
    <source>
        <dbReference type="ARBA" id="ARBA00022553"/>
    </source>
</evidence>
<dbReference type="SUPFAM" id="SSF55464">
    <property type="entry name" value="Origin of replication-binding domain, RBD-like"/>
    <property type="match status" value="1"/>
</dbReference>
<dbReference type="Gene3D" id="1.10.10.510">
    <property type="entry name" value="Zinc finger, large T-antigen D1 domain"/>
    <property type="match status" value="1"/>
</dbReference>
<evidence type="ECO:0000256" key="17">
    <source>
        <dbReference type="SAM" id="MobiDB-lite"/>
    </source>
</evidence>
<dbReference type="Proteomes" id="UP000170379">
    <property type="component" value="Segment"/>
</dbReference>
<dbReference type="InterPro" id="IPR046832">
    <property type="entry name" value="PPV_E1_DBD"/>
</dbReference>
<keyword evidence="5 15" id="KW-0235">DNA replication</keyword>
<feature type="region of interest" description="Disordered" evidence="17">
    <location>
        <begin position="583"/>
        <end position="607"/>
    </location>
</feature>